<accession>E2BUJ6</accession>
<dbReference type="OrthoDB" id="7548628at2759"/>
<proteinExistence type="predicted"/>
<feature type="region of interest" description="Disordered" evidence="2">
    <location>
        <begin position="1"/>
        <end position="20"/>
    </location>
</feature>
<reference evidence="3 4" key="1">
    <citation type="journal article" date="2010" name="Science">
        <title>Genomic comparison of the ants Camponotus floridanus and Harpegnathos saltator.</title>
        <authorList>
            <person name="Bonasio R."/>
            <person name="Zhang G."/>
            <person name="Ye C."/>
            <person name="Mutti N.S."/>
            <person name="Fang X."/>
            <person name="Qin N."/>
            <person name="Donahue G."/>
            <person name="Yang P."/>
            <person name="Li Q."/>
            <person name="Li C."/>
            <person name="Zhang P."/>
            <person name="Huang Z."/>
            <person name="Berger S.L."/>
            <person name="Reinberg D."/>
            <person name="Wang J."/>
            <person name="Liebig J."/>
        </authorList>
    </citation>
    <scope>NUCLEOTIDE SEQUENCE [LARGE SCALE GENOMIC DNA]</scope>
    <source>
        <strain evidence="3 4">R22 G/1</strain>
    </source>
</reference>
<keyword evidence="4" id="KW-1185">Reference proteome</keyword>
<protein>
    <submittedName>
        <fullName evidence="3">Uncharacterized protein</fullName>
    </submittedName>
</protein>
<gene>
    <name evidence="3" type="ORF">EAI_00113</name>
</gene>
<evidence type="ECO:0000313" key="3">
    <source>
        <dbReference type="EMBL" id="EFN80634.1"/>
    </source>
</evidence>
<evidence type="ECO:0000256" key="1">
    <source>
        <dbReference type="SAM" id="Coils"/>
    </source>
</evidence>
<dbReference type="EMBL" id="GL450703">
    <property type="protein sequence ID" value="EFN80634.1"/>
    <property type="molecule type" value="Genomic_DNA"/>
</dbReference>
<dbReference type="InParanoid" id="E2BUJ6"/>
<keyword evidence="1" id="KW-0175">Coiled coil</keyword>
<sequence>MEWNYAAKDKPNSLKRKSMGHEEVDVPLHHIKRLKDINVNKVSKHAEEAKFVIEVAMETIEDKQNEIRKLKSYVNTQRRRLQSLIELNKHLHDNNLISDTVRKNLDVSI</sequence>
<dbReference type="AlphaFoldDB" id="E2BUJ6"/>
<dbReference type="KEGG" id="hst:109504161"/>
<feature type="coiled-coil region" evidence="1">
    <location>
        <begin position="46"/>
        <end position="80"/>
    </location>
</feature>
<organism evidence="4">
    <name type="scientific">Harpegnathos saltator</name>
    <name type="common">Jerdon's jumping ant</name>
    <dbReference type="NCBI Taxonomy" id="610380"/>
    <lineage>
        <taxon>Eukaryota</taxon>
        <taxon>Metazoa</taxon>
        <taxon>Ecdysozoa</taxon>
        <taxon>Arthropoda</taxon>
        <taxon>Hexapoda</taxon>
        <taxon>Insecta</taxon>
        <taxon>Pterygota</taxon>
        <taxon>Neoptera</taxon>
        <taxon>Endopterygota</taxon>
        <taxon>Hymenoptera</taxon>
        <taxon>Apocrita</taxon>
        <taxon>Aculeata</taxon>
        <taxon>Formicoidea</taxon>
        <taxon>Formicidae</taxon>
        <taxon>Ponerinae</taxon>
        <taxon>Ponerini</taxon>
        <taxon>Harpegnathos</taxon>
    </lineage>
</organism>
<evidence type="ECO:0000256" key="2">
    <source>
        <dbReference type="SAM" id="MobiDB-lite"/>
    </source>
</evidence>
<name>E2BUJ6_HARSA</name>
<evidence type="ECO:0000313" key="4">
    <source>
        <dbReference type="Proteomes" id="UP000008237"/>
    </source>
</evidence>
<dbReference type="Proteomes" id="UP000008237">
    <property type="component" value="Unassembled WGS sequence"/>
</dbReference>